<protein>
    <submittedName>
        <fullName evidence="2">Uncharacterized protein</fullName>
    </submittedName>
</protein>
<gene>
    <name evidence="2" type="ORF">Vretimale_9595</name>
</gene>
<evidence type="ECO:0000313" key="2">
    <source>
        <dbReference type="EMBL" id="GIM05154.1"/>
    </source>
</evidence>
<proteinExistence type="predicted"/>
<dbReference type="AlphaFoldDB" id="A0A8J4GD37"/>
<organism evidence="2 3">
    <name type="scientific">Volvox reticuliferus</name>
    <dbReference type="NCBI Taxonomy" id="1737510"/>
    <lineage>
        <taxon>Eukaryota</taxon>
        <taxon>Viridiplantae</taxon>
        <taxon>Chlorophyta</taxon>
        <taxon>core chlorophytes</taxon>
        <taxon>Chlorophyceae</taxon>
        <taxon>CS clade</taxon>
        <taxon>Chlamydomonadales</taxon>
        <taxon>Volvocaceae</taxon>
        <taxon>Volvox</taxon>
    </lineage>
</organism>
<feature type="region of interest" description="Disordered" evidence="1">
    <location>
        <begin position="198"/>
        <end position="217"/>
    </location>
</feature>
<evidence type="ECO:0000256" key="1">
    <source>
        <dbReference type="SAM" id="MobiDB-lite"/>
    </source>
</evidence>
<dbReference type="Proteomes" id="UP000722791">
    <property type="component" value="Unassembled WGS sequence"/>
</dbReference>
<sequence>MVSVLRRRATDSLRSIRHRTARTAAACRRGAFDLLPSRHRKDPLCTPAHGVATTLAAVSIGTFTEGDGGGAATTTAAAGMRPRFTLSDDVSPCPSTQSSPRTWAGMFTGRHGVLRVPNGLIALSDRTTIPTTGSWSNQRIKGYPVEDFNRHAVAAAAAAGFGPGPEGHVDFRALSLPPPPTIAATANTTAAARQTVAATAANSPGETTGNSSSIGGSSCCSQVQETLPLRMWSADASSLWRTLSSPTASMASTCLLSPTESITSTAAAAAGTTAAVVKAPTMLTSPQSLSPPVLIPAQSQPQSRQCDISCKLGEWEAGMPLLPCRLPYSGAASGAMA</sequence>
<evidence type="ECO:0000313" key="3">
    <source>
        <dbReference type="Proteomes" id="UP000722791"/>
    </source>
</evidence>
<dbReference type="EMBL" id="BNCQ01000018">
    <property type="protein sequence ID" value="GIM05154.1"/>
    <property type="molecule type" value="Genomic_DNA"/>
</dbReference>
<comment type="caution">
    <text evidence="2">The sequence shown here is derived from an EMBL/GenBank/DDBJ whole genome shotgun (WGS) entry which is preliminary data.</text>
</comment>
<reference evidence="2" key="1">
    <citation type="journal article" date="2021" name="Proc. Natl. Acad. Sci. U.S.A.">
        <title>Three genomes in the algal genus Volvox reveal the fate of a haploid sex-determining region after a transition to homothallism.</title>
        <authorList>
            <person name="Yamamoto K."/>
            <person name="Hamaji T."/>
            <person name="Kawai-Toyooka H."/>
            <person name="Matsuzaki R."/>
            <person name="Takahashi F."/>
            <person name="Nishimura Y."/>
            <person name="Kawachi M."/>
            <person name="Noguchi H."/>
            <person name="Minakuchi Y."/>
            <person name="Umen J.G."/>
            <person name="Toyoda A."/>
            <person name="Nozaki H."/>
        </authorList>
    </citation>
    <scope>NUCLEOTIDE SEQUENCE</scope>
    <source>
        <strain evidence="2">NIES-3785</strain>
    </source>
</reference>
<name>A0A8J4GD37_9CHLO</name>
<accession>A0A8J4GD37</accession>